<keyword evidence="3" id="KW-1185">Reference proteome</keyword>
<dbReference type="Proteomes" id="UP001634394">
    <property type="component" value="Unassembled WGS sequence"/>
</dbReference>
<feature type="region of interest" description="Disordered" evidence="1">
    <location>
        <begin position="25"/>
        <end position="45"/>
    </location>
</feature>
<name>A0ABD3Y379_SINWO</name>
<evidence type="ECO:0000256" key="1">
    <source>
        <dbReference type="SAM" id="MobiDB-lite"/>
    </source>
</evidence>
<evidence type="ECO:0000313" key="2">
    <source>
        <dbReference type="EMBL" id="KAL3892108.1"/>
    </source>
</evidence>
<protein>
    <submittedName>
        <fullName evidence="2">Uncharacterized protein</fullName>
    </submittedName>
</protein>
<sequence length="62" mass="7404">MADTEDTRSKHIEEVINARIKRVREREKQNKVRPHQYKGAKQKSRQLRHDYYVKIAVLVDSG</sequence>
<evidence type="ECO:0000313" key="3">
    <source>
        <dbReference type="Proteomes" id="UP001634394"/>
    </source>
</evidence>
<reference evidence="2 3" key="1">
    <citation type="submission" date="2024-11" db="EMBL/GenBank/DDBJ databases">
        <title>Chromosome-level genome assembly of the freshwater bivalve Anodonta woodiana.</title>
        <authorList>
            <person name="Chen X."/>
        </authorList>
    </citation>
    <scope>NUCLEOTIDE SEQUENCE [LARGE SCALE GENOMIC DNA]</scope>
    <source>
        <strain evidence="2">MN2024</strain>
        <tissue evidence="2">Gills</tissue>
    </source>
</reference>
<gene>
    <name evidence="2" type="ORF">ACJMK2_004345</name>
</gene>
<feature type="compositionally biased region" description="Basic residues" evidence="1">
    <location>
        <begin position="31"/>
        <end position="45"/>
    </location>
</feature>
<feature type="non-terminal residue" evidence="2">
    <location>
        <position position="62"/>
    </location>
</feature>
<comment type="caution">
    <text evidence="2">The sequence shown here is derived from an EMBL/GenBank/DDBJ whole genome shotgun (WGS) entry which is preliminary data.</text>
</comment>
<accession>A0ABD3Y379</accession>
<proteinExistence type="predicted"/>
<dbReference type="AlphaFoldDB" id="A0ABD3Y379"/>
<dbReference type="EMBL" id="JBJQND010000001">
    <property type="protein sequence ID" value="KAL3892108.1"/>
    <property type="molecule type" value="Genomic_DNA"/>
</dbReference>
<organism evidence="2 3">
    <name type="scientific">Sinanodonta woodiana</name>
    <name type="common">Chinese pond mussel</name>
    <name type="synonym">Anodonta woodiana</name>
    <dbReference type="NCBI Taxonomy" id="1069815"/>
    <lineage>
        <taxon>Eukaryota</taxon>
        <taxon>Metazoa</taxon>
        <taxon>Spiralia</taxon>
        <taxon>Lophotrochozoa</taxon>
        <taxon>Mollusca</taxon>
        <taxon>Bivalvia</taxon>
        <taxon>Autobranchia</taxon>
        <taxon>Heteroconchia</taxon>
        <taxon>Palaeoheterodonta</taxon>
        <taxon>Unionida</taxon>
        <taxon>Unionoidea</taxon>
        <taxon>Unionidae</taxon>
        <taxon>Unioninae</taxon>
        <taxon>Sinanodonta</taxon>
    </lineage>
</organism>